<proteinExistence type="predicted"/>
<dbReference type="PROSITE" id="PS51257">
    <property type="entry name" value="PROKAR_LIPOPROTEIN"/>
    <property type="match status" value="1"/>
</dbReference>
<dbReference type="NCBIfam" id="NF041518">
    <property type="entry name" value="choice_anch_Q"/>
    <property type="match status" value="1"/>
</dbReference>
<keyword evidence="5" id="KW-0732">Signal</keyword>
<evidence type="ECO:0000256" key="5">
    <source>
        <dbReference type="ARBA" id="ARBA00022729"/>
    </source>
</evidence>
<keyword evidence="6" id="KW-0472">Membrane</keyword>
<dbReference type="Gene3D" id="2.160.20.20">
    <property type="match status" value="1"/>
</dbReference>
<dbReference type="InterPro" id="IPR059226">
    <property type="entry name" value="Choice_anch_Q_dom"/>
</dbReference>
<keyword evidence="7" id="KW-0998">Cell outer membrane</keyword>
<evidence type="ECO:0000256" key="1">
    <source>
        <dbReference type="ARBA" id="ARBA00004196"/>
    </source>
</evidence>
<organism evidence="9">
    <name type="scientific">hydrothermal vent metagenome</name>
    <dbReference type="NCBI Taxonomy" id="652676"/>
    <lineage>
        <taxon>unclassified sequences</taxon>
        <taxon>metagenomes</taxon>
        <taxon>ecological metagenomes</taxon>
    </lineage>
</organism>
<comment type="subcellular location">
    <subcellularLocation>
        <location evidence="1">Cell envelope</location>
    </subcellularLocation>
    <subcellularLocation>
        <location evidence="2">Cell outer membrane</location>
    </subcellularLocation>
    <subcellularLocation>
        <location evidence="3">Secreted</location>
    </subcellularLocation>
</comment>
<sequence>MHRKSFFSPLLWVVPVAFSLLLQACPPSVGGRGGACGDTIVVTTFDDRRNSCEVGDCSLYEAILFANFCDNEGFIGNHTIQLSSGVYQSWSYAPYSGMPDSTFGRNSFPTITSNITIDGNGATIRRPYRDIVEEIFVHNYRLFFVAEGASLTINNATLEHGKAWLPQDTLIAIMSPSDRGGAIYNMGTLELNNSTVQDNESRHDGGAIYSSGTLTLRDTVVTGNKAGNLGGAIANSAEQSTTVSGGSFTANMALGGGAIYNSELSEISLSHVSLKANSAAGFGGAIYNNGSLDIQKTSFIGNYARNNPHTFVGERDYHGGAIYSDLLYGATATIQSSTFSDNTADDLGGAIYTRDDGRSAPPGTTILDSTFYQNSSGLDGFAFFVSRGAIFTIKNTIIANSRGADCSSASLIDTAGSENLDSDGTCGFSRTADPNLLELNNNGGQTKNHLPSPGSPAIDTGSECLATDQRDMARPVDGTGDGTVACDIGAVEFQPGESGHGGGGESEPAGSGSTDPTSGDTTTAQPSTPVTPDTVPVAVITFPQDGVTYTADKFDKDANQWYYEVTLQGSGTDAEDGTLSGKSLVWTISPASNNVTVLGSGESLTARLYAPACFGNSYTITLTVTDSDGNVVSTQITVISSLFC</sequence>
<dbReference type="AlphaFoldDB" id="A0A3B1CAH5"/>
<accession>A0A3B1CAH5</accession>
<evidence type="ECO:0000256" key="2">
    <source>
        <dbReference type="ARBA" id="ARBA00004442"/>
    </source>
</evidence>
<dbReference type="NCBIfam" id="TIGR01376">
    <property type="entry name" value="POMP_repeat"/>
    <property type="match status" value="2"/>
</dbReference>
<dbReference type="Pfam" id="PF02415">
    <property type="entry name" value="Chlam_PMP"/>
    <property type="match status" value="1"/>
</dbReference>
<evidence type="ECO:0000313" key="9">
    <source>
        <dbReference type="EMBL" id="VAX15665.1"/>
    </source>
</evidence>
<evidence type="ECO:0000256" key="4">
    <source>
        <dbReference type="ARBA" id="ARBA00022525"/>
    </source>
</evidence>
<feature type="region of interest" description="Disordered" evidence="8">
    <location>
        <begin position="437"/>
        <end position="462"/>
    </location>
</feature>
<evidence type="ECO:0008006" key="10">
    <source>
        <dbReference type="Google" id="ProtNLM"/>
    </source>
</evidence>
<protein>
    <recommendedName>
        <fullName evidence="10">CSLREA domain-containing protein</fullName>
    </recommendedName>
</protein>
<feature type="compositionally biased region" description="Polar residues" evidence="8">
    <location>
        <begin position="438"/>
        <end position="449"/>
    </location>
</feature>
<dbReference type="EMBL" id="UOGC01000018">
    <property type="protein sequence ID" value="VAX15665.1"/>
    <property type="molecule type" value="Genomic_DNA"/>
</dbReference>
<feature type="compositionally biased region" description="Low complexity" evidence="8">
    <location>
        <begin position="506"/>
        <end position="536"/>
    </location>
</feature>
<dbReference type="InterPro" id="IPR012332">
    <property type="entry name" value="Autotransporter_pectin_lyase_C"/>
</dbReference>
<reference evidence="9" key="1">
    <citation type="submission" date="2018-06" db="EMBL/GenBank/DDBJ databases">
        <authorList>
            <person name="Zhirakovskaya E."/>
        </authorList>
    </citation>
    <scope>NUCLEOTIDE SEQUENCE</scope>
</reference>
<evidence type="ECO:0000256" key="6">
    <source>
        <dbReference type="ARBA" id="ARBA00023136"/>
    </source>
</evidence>
<feature type="region of interest" description="Disordered" evidence="8">
    <location>
        <begin position="492"/>
        <end position="536"/>
    </location>
</feature>
<dbReference type="InterPro" id="IPR003368">
    <property type="entry name" value="POMP_repeat"/>
</dbReference>
<dbReference type="SUPFAM" id="SSF51126">
    <property type="entry name" value="Pectin lyase-like"/>
    <property type="match status" value="1"/>
</dbReference>
<name>A0A3B1CAH5_9ZZZZ</name>
<gene>
    <name evidence="9" type="ORF">MNBD_NITROSPINAE01-1726</name>
</gene>
<dbReference type="Gene3D" id="2.60.40.10">
    <property type="entry name" value="Immunoglobulins"/>
    <property type="match status" value="1"/>
</dbReference>
<dbReference type="GO" id="GO:0009279">
    <property type="term" value="C:cell outer membrane"/>
    <property type="evidence" value="ECO:0007669"/>
    <property type="project" value="UniProtKB-SubCell"/>
</dbReference>
<evidence type="ECO:0000256" key="7">
    <source>
        <dbReference type="ARBA" id="ARBA00023237"/>
    </source>
</evidence>
<dbReference type="InterPro" id="IPR013783">
    <property type="entry name" value="Ig-like_fold"/>
</dbReference>
<keyword evidence="4" id="KW-0964">Secreted</keyword>
<evidence type="ECO:0000256" key="8">
    <source>
        <dbReference type="SAM" id="MobiDB-lite"/>
    </source>
</evidence>
<evidence type="ECO:0000256" key="3">
    <source>
        <dbReference type="ARBA" id="ARBA00004613"/>
    </source>
</evidence>
<dbReference type="InterPro" id="IPR011050">
    <property type="entry name" value="Pectin_lyase_fold/virulence"/>
</dbReference>
<dbReference type="GO" id="GO:0005576">
    <property type="term" value="C:extracellular region"/>
    <property type="evidence" value="ECO:0007669"/>
    <property type="project" value="UniProtKB-SubCell"/>
</dbReference>